<name>H2AXP0_KAZAF</name>
<dbReference type="HOGENOM" id="CLU_006030_0_0_1"/>
<accession>H2AXP0</accession>
<dbReference type="FunCoup" id="H2AXP0">
    <property type="interactions" value="40"/>
</dbReference>
<dbReference type="GO" id="GO:0006887">
    <property type="term" value="P:exocytosis"/>
    <property type="evidence" value="ECO:0007669"/>
    <property type="project" value="TreeGrafter"/>
</dbReference>
<dbReference type="STRING" id="1071382.H2AXP0"/>
<dbReference type="EMBL" id="HE650827">
    <property type="protein sequence ID" value="CCF59140.1"/>
    <property type="molecule type" value="Genomic_DNA"/>
</dbReference>
<feature type="region of interest" description="Disordered" evidence="1">
    <location>
        <begin position="1"/>
        <end position="48"/>
    </location>
</feature>
<gene>
    <name evidence="3" type="primary">KAFR0G01070</name>
    <name evidence="3" type="ORF">KAFR_0G01070</name>
</gene>
<dbReference type="eggNOG" id="KOG1983">
    <property type="taxonomic scope" value="Eukaryota"/>
</dbReference>
<sequence>MFKGNRLKGVSNPFKSSSSTSPATSPVLKSSESKLHNPFKSSPASRQDSTFKAVSQTFKSADSKLFDPRDIQINGVNGRIVCSAFDFSQSLLAVATDTGDIHVFGQKQTDVVFNFGSKIPISHLKFVKGIYLVAIDSKDSIMIISLYSKTLLTTVFPPSKITCVECDPSLDWIILGLQSGTIVIYDVDRDVMSDISIENLQKSYYFPKERLSPVISINWNPRDVGTLLISYGHVTVTYSLLDMEVVKDFIYKLPPYAPGGDASARDIDRERIPRVMQSLYHPNSLHILTVHEDNSLVFWDANTGKLIGARTLFDTDVNLPQNDAELMNFASDTSNITNVSWICQNNAEHTALIIATRSERDNTQGLTIIELGGTPLYSITSYDQMKKYYFNPKQQKISLLVDKSKLLKVMPIPKASPYFGGCHDPTFILLLFESGELETMLYPSASFTSKSSLFPPCLSWATPLVSNSMALSVPSKLWLGMMSAAAVKEGIVKGGSPAKKPMRTQTTRSALLTGHSNGSVRICDASSKELDDNAMFEINIGRILNRAYNISIGEMSLAPETLELAVASELGGEVVLFKFEVNKFYNDKNVTDNLNLKLSRFSINDINDTIIDVRDRAPHNVKQGFMPNCIVNAKQGTVTALKNSNIGFVGIAYSTGTVLLLDRRGPAVIYMENLRNISRIRSLQVTSIEFSIMEYGEDGYSSILMLCGTDVGELLIYKILPERNGRFCVEFIEATRTNNDSPIIKIEAFAKESGYSCEANILKMQELSKGIPIPGYVITTARNDVRLTKLGRSKVSHKTFKYPAVASSLMYIPGSSERKTLMPYFGVLLSNGGVKVYSIPDVREVKAMQLPTQIHSKYIRESSFLKNGDIYTRTNTFKSILLSVVNDATNVGSNPRDQTPDTLYNPNLKIPYRPQVNSLQWARGTVYCTPAQLDMILGGERRAESKYKESLIARGTLTLKPKGDKNGIEEPYKKPIRHTSPRTGAYGVFKNVSRTVETTWDSLETQMNDYATAMGQSMNDMMEETGKDIVKGSLGI</sequence>
<evidence type="ECO:0000259" key="2">
    <source>
        <dbReference type="Pfam" id="PF08596"/>
    </source>
</evidence>
<proteinExistence type="predicted"/>
<feature type="domain" description="Lethal giant larvae (Lgl)-like C-terminal" evidence="2">
    <location>
        <begin position="549"/>
        <end position="946"/>
    </location>
</feature>
<dbReference type="InterPro" id="IPR036322">
    <property type="entry name" value="WD40_repeat_dom_sf"/>
</dbReference>
<dbReference type="PANTHER" id="PTHR10241:SF25">
    <property type="entry name" value="TOMOSYN, ISOFORM C"/>
    <property type="match status" value="1"/>
</dbReference>
<dbReference type="GO" id="GO:0005886">
    <property type="term" value="C:plasma membrane"/>
    <property type="evidence" value="ECO:0007669"/>
    <property type="project" value="TreeGrafter"/>
</dbReference>
<organism evidence="3 4">
    <name type="scientific">Kazachstania africana (strain ATCC 22294 / BCRC 22015 / CBS 2517 / CECT 1963 / NBRC 1671 / NRRL Y-8276)</name>
    <name type="common">Yeast</name>
    <name type="synonym">Kluyveromyces africanus</name>
    <dbReference type="NCBI Taxonomy" id="1071382"/>
    <lineage>
        <taxon>Eukaryota</taxon>
        <taxon>Fungi</taxon>
        <taxon>Dikarya</taxon>
        <taxon>Ascomycota</taxon>
        <taxon>Saccharomycotina</taxon>
        <taxon>Saccharomycetes</taxon>
        <taxon>Saccharomycetales</taxon>
        <taxon>Saccharomycetaceae</taxon>
        <taxon>Kazachstania</taxon>
    </lineage>
</organism>
<keyword evidence="4" id="KW-1185">Reference proteome</keyword>
<dbReference type="GeneID" id="13884631"/>
<evidence type="ECO:0000313" key="3">
    <source>
        <dbReference type="EMBL" id="CCF59140.1"/>
    </source>
</evidence>
<dbReference type="KEGG" id="kaf:KAFR_0G01070"/>
<dbReference type="Gene3D" id="2.130.10.10">
    <property type="entry name" value="YVTN repeat-like/Quinoprotein amine dehydrogenase"/>
    <property type="match status" value="1"/>
</dbReference>
<dbReference type="PANTHER" id="PTHR10241">
    <property type="entry name" value="LETHAL 2 GIANT LARVAE PROTEIN"/>
    <property type="match status" value="1"/>
</dbReference>
<feature type="compositionally biased region" description="Low complexity" evidence="1">
    <location>
        <begin position="16"/>
        <end position="26"/>
    </location>
</feature>
<reference evidence="3 4" key="1">
    <citation type="journal article" date="2011" name="Proc. Natl. Acad. Sci. U.S.A.">
        <title>Evolutionary erosion of yeast sex chromosomes by mating-type switching accidents.</title>
        <authorList>
            <person name="Gordon J.L."/>
            <person name="Armisen D."/>
            <person name="Proux-Wera E."/>
            <person name="Oheigeartaigh S.S."/>
            <person name="Byrne K.P."/>
            <person name="Wolfe K.H."/>
        </authorList>
    </citation>
    <scope>NUCLEOTIDE SEQUENCE [LARGE SCALE GENOMIC DNA]</scope>
    <source>
        <strain evidence="4">ATCC 22294 / BCRC 22015 / CBS 2517 / CECT 1963 / NBRC 1671 / NRRL Y-8276</strain>
    </source>
</reference>
<dbReference type="GO" id="GO:0045159">
    <property type="term" value="F:myosin II binding"/>
    <property type="evidence" value="ECO:0007669"/>
    <property type="project" value="TreeGrafter"/>
</dbReference>
<dbReference type="GO" id="GO:0006893">
    <property type="term" value="P:Golgi to plasma membrane transport"/>
    <property type="evidence" value="ECO:0007669"/>
    <property type="project" value="TreeGrafter"/>
</dbReference>
<dbReference type="OrthoDB" id="19944at2759"/>
<protein>
    <recommendedName>
        <fullName evidence="2">Lethal giant larvae (Lgl)-like C-terminal domain-containing protein</fullName>
    </recommendedName>
</protein>
<feature type="compositionally biased region" description="Polar residues" evidence="1">
    <location>
        <begin position="39"/>
        <end position="48"/>
    </location>
</feature>
<dbReference type="Pfam" id="PF08596">
    <property type="entry name" value="Lgl_C"/>
    <property type="match status" value="1"/>
</dbReference>
<dbReference type="InterPro" id="IPR015943">
    <property type="entry name" value="WD40/YVTN_repeat-like_dom_sf"/>
</dbReference>
<dbReference type="AlphaFoldDB" id="H2AXP0"/>
<dbReference type="InParanoid" id="H2AXP0"/>
<evidence type="ECO:0000256" key="1">
    <source>
        <dbReference type="SAM" id="MobiDB-lite"/>
    </source>
</evidence>
<dbReference type="SUPFAM" id="SSF50978">
    <property type="entry name" value="WD40 repeat-like"/>
    <property type="match status" value="1"/>
</dbReference>
<dbReference type="InterPro" id="IPR013905">
    <property type="entry name" value="Lgl_C_dom"/>
</dbReference>
<dbReference type="GO" id="GO:0005096">
    <property type="term" value="F:GTPase activator activity"/>
    <property type="evidence" value="ECO:0007669"/>
    <property type="project" value="TreeGrafter"/>
</dbReference>
<dbReference type="GO" id="GO:0019905">
    <property type="term" value="F:syntaxin binding"/>
    <property type="evidence" value="ECO:0007669"/>
    <property type="project" value="TreeGrafter"/>
</dbReference>
<evidence type="ECO:0000313" key="4">
    <source>
        <dbReference type="Proteomes" id="UP000005220"/>
    </source>
</evidence>
<dbReference type="RefSeq" id="XP_003958275.1">
    <property type="nucleotide sequence ID" value="XM_003958226.1"/>
</dbReference>
<dbReference type="Proteomes" id="UP000005220">
    <property type="component" value="Chromosome 7"/>
</dbReference>
<dbReference type="GO" id="GO:0005737">
    <property type="term" value="C:cytoplasm"/>
    <property type="evidence" value="ECO:0007669"/>
    <property type="project" value="TreeGrafter"/>
</dbReference>